<dbReference type="PANTHER" id="PTHR11076:SF33">
    <property type="entry name" value="DNA POLYMERASE KAPPA"/>
    <property type="match status" value="1"/>
</dbReference>
<dbReference type="GO" id="GO:0003684">
    <property type="term" value="F:damaged DNA binding"/>
    <property type="evidence" value="ECO:0007669"/>
    <property type="project" value="InterPro"/>
</dbReference>
<keyword evidence="2" id="KW-0515">Mutator protein</keyword>
<dbReference type="RefSeq" id="WP_138852933.1">
    <property type="nucleotide sequence ID" value="NZ_CP040710.1"/>
</dbReference>
<dbReference type="InterPro" id="IPR043502">
    <property type="entry name" value="DNA/RNA_pol_sf"/>
</dbReference>
<dbReference type="InterPro" id="IPR036775">
    <property type="entry name" value="DNA_pol_Y-fam_lit_finger_sf"/>
</dbReference>
<dbReference type="InterPro" id="IPR001126">
    <property type="entry name" value="UmuC"/>
</dbReference>
<keyword evidence="3" id="KW-0239">DNA-directed DNA polymerase</keyword>
<accession>A0A5B7SU95</accession>
<dbReference type="PROSITE" id="PS50173">
    <property type="entry name" value="UMUC"/>
    <property type="match status" value="1"/>
</dbReference>
<organism evidence="5 6">
    <name type="scientific">Aggregatimonas sangjinii</name>
    <dbReference type="NCBI Taxonomy" id="2583587"/>
    <lineage>
        <taxon>Bacteria</taxon>
        <taxon>Pseudomonadati</taxon>
        <taxon>Bacteroidota</taxon>
        <taxon>Flavobacteriia</taxon>
        <taxon>Flavobacteriales</taxon>
        <taxon>Flavobacteriaceae</taxon>
        <taxon>Aggregatimonas</taxon>
    </lineage>
</organism>
<dbReference type="Gene3D" id="1.10.150.20">
    <property type="entry name" value="5' to 3' exonuclease, C-terminal subdomain"/>
    <property type="match status" value="1"/>
</dbReference>
<evidence type="ECO:0000256" key="3">
    <source>
        <dbReference type="ARBA" id="ARBA00022932"/>
    </source>
</evidence>
<dbReference type="InterPro" id="IPR050116">
    <property type="entry name" value="DNA_polymerase-Y"/>
</dbReference>
<keyword evidence="6" id="KW-1185">Reference proteome</keyword>
<evidence type="ECO:0000256" key="2">
    <source>
        <dbReference type="ARBA" id="ARBA00022457"/>
    </source>
</evidence>
<keyword evidence="3" id="KW-0808">Transferase</keyword>
<proteinExistence type="inferred from homology"/>
<dbReference type="SUPFAM" id="SSF100879">
    <property type="entry name" value="Lesion bypass DNA polymerase (Y-family), little finger domain"/>
    <property type="match status" value="1"/>
</dbReference>
<dbReference type="KEGG" id="asag:FGM00_10895"/>
<evidence type="ECO:0000256" key="1">
    <source>
        <dbReference type="ARBA" id="ARBA00010945"/>
    </source>
</evidence>
<reference evidence="5 6" key="1">
    <citation type="submission" date="2019-05" db="EMBL/GenBank/DDBJ databases">
        <title>Genome sequencing of F202Z8.</title>
        <authorList>
            <person name="Kwon Y.M."/>
        </authorList>
    </citation>
    <scope>NUCLEOTIDE SEQUENCE [LARGE SCALE GENOMIC DNA]</scope>
    <source>
        <strain evidence="5 6">F202Z8</strain>
    </source>
</reference>
<dbReference type="GO" id="GO:0005829">
    <property type="term" value="C:cytosol"/>
    <property type="evidence" value="ECO:0007669"/>
    <property type="project" value="TreeGrafter"/>
</dbReference>
<dbReference type="InterPro" id="IPR017961">
    <property type="entry name" value="DNA_pol_Y-fam_little_finger"/>
</dbReference>
<dbReference type="OrthoDB" id="9808813at2"/>
<dbReference type="GO" id="GO:0009432">
    <property type="term" value="P:SOS response"/>
    <property type="evidence" value="ECO:0007669"/>
    <property type="project" value="TreeGrafter"/>
</dbReference>
<evidence type="ECO:0000313" key="6">
    <source>
        <dbReference type="Proteomes" id="UP000310017"/>
    </source>
</evidence>
<dbReference type="Gene3D" id="3.30.1490.100">
    <property type="entry name" value="DNA polymerase, Y-family, little finger domain"/>
    <property type="match status" value="1"/>
</dbReference>
<dbReference type="GO" id="GO:0003887">
    <property type="term" value="F:DNA-directed DNA polymerase activity"/>
    <property type="evidence" value="ECO:0007669"/>
    <property type="project" value="UniProtKB-KW"/>
</dbReference>
<feature type="domain" description="UmuC" evidence="4">
    <location>
        <begin position="5"/>
        <end position="184"/>
    </location>
</feature>
<gene>
    <name evidence="5" type="ORF">FGM00_10895</name>
</gene>
<dbReference type="CDD" id="cd03586">
    <property type="entry name" value="PolY_Pol_IV_kappa"/>
    <property type="match status" value="1"/>
</dbReference>
<protein>
    <submittedName>
        <fullName evidence="5">DNA polymerase IV</fullName>
    </submittedName>
</protein>
<sequence length="385" mass="43539">MERAIVHMDMHDYYIACERLANSSLQQMPLIIGGGANRGTVAACSKEAARFGVRVSMPTGYALKLCPNATVLKGDYGSYANKSKELTEIIKEHAPVVEKSSIHSFYLDITGMDRFFGCYDWTKELSVQISKNSGLDPSWALSVNKTVSKIGAVDSTPRTPRFLEQDKVQHYLNPLPIQRLPQIGDTTFQLLSRIGIRQIGKVSEMPPMVLQKMLGKRGNTIWQHANGIDREPVKPYSEKKAVYMEHNFEMDCIDLQTIKTQLMAMVEQLCFKLRQDNLVTAKVIVKVKYNNLDTETKQSRLPYTSLDHILKKEVQLLFSKLYHRRMRLVKVGVRFSDIVSGSHQINLFEDTGEILSLYNALDSIRNKYGMNAVGTSSAFQNFGTK</sequence>
<dbReference type="Gene3D" id="3.40.1170.60">
    <property type="match status" value="1"/>
</dbReference>
<dbReference type="AlphaFoldDB" id="A0A5B7SU95"/>
<dbReference type="GO" id="GO:0042276">
    <property type="term" value="P:error-prone translesion synthesis"/>
    <property type="evidence" value="ECO:0007669"/>
    <property type="project" value="TreeGrafter"/>
</dbReference>
<dbReference type="Pfam" id="PF00817">
    <property type="entry name" value="IMS"/>
    <property type="match status" value="1"/>
</dbReference>
<comment type="similarity">
    <text evidence="1">Belongs to the DNA polymerase type-Y family.</text>
</comment>
<dbReference type="EMBL" id="CP040710">
    <property type="protein sequence ID" value="QCX00588.1"/>
    <property type="molecule type" value="Genomic_DNA"/>
</dbReference>
<evidence type="ECO:0000259" key="4">
    <source>
        <dbReference type="PROSITE" id="PS50173"/>
    </source>
</evidence>
<name>A0A5B7SU95_9FLAO</name>
<dbReference type="SUPFAM" id="SSF56672">
    <property type="entry name" value="DNA/RNA polymerases"/>
    <property type="match status" value="1"/>
</dbReference>
<dbReference type="InterPro" id="IPR022880">
    <property type="entry name" value="DNApol_IV"/>
</dbReference>
<dbReference type="Proteomes" id="UP000310017">
    <property type="component" value="Chromosome"/>
</dbReference>
<dbReference type="GO" id="GO:0006281">
    <property type="term" value="P:DNA repair"/>
    <property type="evidence" value="ECO:0007669"/>
    <property type="project" value="InterPro"/>
</dbReference>
<dbReference type="Gene3D" id="3.30.70.270">
    <property type="match status" value="1"/>
</dbReference>
<evidence type="ECO:0000313" key="5">
    <source>
        <dbReference type="EMBL" id="QCX00588.1"/>
    </source>
</evidence>
<dbReference type="PANTHER" id="PTHR11076">
    <property type="entry name" value="DNA REPAIR POLYMERASE UMUC / TRANSFERASE FAMILY MEMBER"/>
    <property type="match status" value="1"/>
</dbReference>
<keyword evidence="3" id="KW-0548">Nucleotidyltransferase</keyword>
<dbReference type="InterPro" id="IPR043128">
    <property type="entry name" value="Rev_trsase/Diguanyl_cyclase"/>
</dbReference>
<dbReference type="Pfam" id="PF11799">
    <property type="entry name" value="IMS_C"/>
    <property type="match status" value="1"/>
</dbReference>